<accession>A0ABD3I3F8</accession>
<keyword evidence="2" id="KW-1185">Reference proteome</keyword>
<name>A0ABD3I3F8_9MARC</name>
<dbReference type="AlphaFoldDB" id="A0ABD3I3F8"/>
<dbReference type="EMBL" id="JBJQOH010000002">
    <property type="protein sequence ID" value="KAL3697297.1"/>
    <property type="molecule type" value="Genomic_DNA"/>
</dbReference>
<dbReference type="Proteomes" id="UP001633002">
    <property type="component" value="Unassembled WGS sequence"/>
</dbReference>
<organism evidence="1 2">
    <name type="scientific">Riccia sorocarpa</name>
    <dbReference type="NCBI Taxonomy" id="122646"/>
    <lineage>
        <taxon>Eukaryota</taxon>
        <taxon>Viridiplantae</taxon>
        <taxon>Streptophyta</taxon>
        <taxon>Embryophyta</taxon>
        <taxon>Marchantiophyta</taxon>
        <taxon>Marchantiopsida</taxon>
        <taxon>Marchantiidae</taxon>
        <taxon>Marchantiales</taxon>
        <taxon>Ricciaceae</taxon>
        <taxon>Riccia</taxon>
    </lineage>
</organism>
<sequence>MAVPRSLSEINELIAGGLPFPKTRLAVTIAQFSSNEQLNYVYRACAFRRGKNDERMCWKSVERHQGYSSMRRLSLDADHLPKYTVFQAGTEFLEVSPTEFASLPAIEKSSFLDKKSKEVAGDWEVCIESRPKDQFKDAKVTYFSRFLNCIDNLPGVYEVEQKFLEQVTVSEPAVSRFDTHLVATAELAVQAIQECRGRIDVSLGLFHSICEEVRSIQTEIAEVNVVIADTERAVQDILSLLESHS</sequence>
<evidence type="ECO:0000313" key="1">
    <source>
        <dbReference type="EMBL" id="KAL3697297.1"/>
    </source>
</evidence>
<reference evidence="1 2" key="1">
    <citation type="submission" date="2024-09" db="EMBL/GenBank/DDBJ databases">
        <title>Chromosome-scale assembly of Riccia sorocarpa.</title>
        <authorList>
            <person name="Paukszto L."/>
        </authorList>
    </citation>
    <scope>NUCLEOTIDE SEQUENCE [LARGE SCALE GENOMIC DNA]</scope>
    <source>
        <strain evidence="1">LP-2024</strain>
        <tissue evidence="1">Aerial parts of the thallus</tissue>
    </source>
</reference>
<comment type="caution">
    <text evidence="1">The sequence shown here is derived from an EMBL/GenBank/DDBJ whole genome shotgun (WGS) entry which is preliminary data.</text>
</comment>
<proteinExistence type="predicted"/>
<gene>
    <name evidence="1" type="ORF">R1sor_011373</name>
</gene>
<protein>
    <submittedName>
        <fullName evidence="1">Uncharacterized protein</fullName>
    </submittedName>
</protein>
<evidence type="ECO:0000313" key="2">
    <source>
        <dbReference type="Proteomes" id="UP001633002"/>
    </source>
</evidence>